<gene>
    <name evidence="1" type="ORF">LCGC14_2649600</name>
</gene>
<accession>A0A0F8ZV26</accession>
<comment type="caution">
    <text evidence="1">The sequence shown here is derived from an EMBL/GenBank/DDBJ whole genome shotgun (WGS) entry which is preliminary data.</text>
</comment>
<organism evidence="1">
    <name type="scientific">marine sediment metagenome</name>
    <dbReference type="NCBI Taxonomy" id="412755"/>
    <lineage>
        <taxon>unclassified sequences</taxon>
        <taxon>metagenomes</taxon>
        <taxon>ecological metagenomes</taxon>
    </lineage>
</organism>
<dbReference type="AlphaFoldDB" id="A0A0F8ZV26"/>
<name>A0A0F8ZV26_9ZZZZ</name>
<evidence type="ECO:0000313" key="1">
    <source>
        <dbReference type="EMBL" id="KKK97753.1"/>
    </source>
</evidence>
<protein>
    <submittedName>
        <fullName evidence="1">Uncharacterized protein</fullName>
    </submittedName>
</protein>
<sequence>MTIAQATRAANDSRPISYRERSEALRVLKDAVDDALVAGFYVLAKSRQARLNKLMELKP</sequence>
<dbReference type="EMBL" id="LAZR01045910">
    <property type="protein sequence ID" value="KKK97753.1"/>
    <property type="molecule type" value="Genomic_DNA"/>
</dbReference>
<reference evidence="1" key="1">
    <citation type="journal article" date="2015" name="Nature">
        <title>Complex archaea that bridge the gap between prokaryotes and eukaryotes.</title>
        <authorList>
            <person name="Spang A."/>
            <person name="Saw J.H."/>
            <person name="Jorgensen S.L."/>
            <person name="Zaremba-Niedzwiedzka K."/>
            <person name="Martijn J."/>
            <person name="Lind A.E."/>
            <person name="van Eijk R."/>
            <person name="Schleper C."/>
            <person name="Guy L."/>
            <person name="Ettema T.J."/>
        </authorList>
    </citation>
    <scope>NUCLEOTIDE SEQUENCE</scope>
</reference>
<proteinExistence type="predicted"/>